<evidence type="ECO:0000313" key="3">
    <source>
        <dbReference type="EMBL" id="KAG5674469.1"/>
    </source>
</evidence>
<dbReference type="Gene3D" id="2.60.40.10">
    <property type="entry name" value="Immunoglobulins"/>
    <property type="match status" value="1"/>
</dbReference>
<organism evidence="3 4">
    <name type="scientific">Polypedilum vanderplanki</name>
    <name type="common">Sleeping chironomid midge</name>
    <dbReference type="NCBI Taxonomy" id="319348"/>
    <lineage>
        <taxon>Eukaryota</taxon>
        <taxon>Metazoa</taxon>
        <taxon>Ecdysozoa</taxon>
        <taxon>Arthropoda</taxon>
        <taxon>Hexapoda</taxon>
        <taxon>Insecta</taxon>
        <taxon>Pterygota</taxon>
        <taxon>Neoptera</taxon>
        <taxon>Endopterygota</taxon>
        <taxon>Diptera</taxon>
        <taxon>Nematocera</taxon>
        <taxon>Chironomoidea</taxon>
        <taxon>Chironomidae</taxon>
        <taxon>Chironominae</taxon>
        <taxon>Polypedilum</taxon>
        <taxon>Polypedilum</taxon>
    </lineage>
</organism>
<dbReference type="InterPro" id="IPR013783">
    <property type="entry name" value="Ig-like_fold"/>
</dbReference>
<evidence type="ECO:0000259" key="2">
    <source>
        <dbReference type="PROSITE" id="PS50835"/>
    </source>
</evidence>
<feature type="chain" id="PRO_5039889172" description="Ig-like domain-containing protein" evidence="1">
    <location>
        <begin position="20"/>
        <end position="324"/>
    </location>
</feature>
<dbReference type="FunFam" id="2.60.40.10:FF:000437">
    <property type="entry name" value="Beat-IIIc, isoform A"/>
    <property type="match status" value="1"/>
</dbReference>
<dbReference type="PROSITE" id="PS50835">
    <property type="entry name" value="IG_LIKE"/>
    <property type="match status" value="1"/>
</dbReference>
<feature type="domain" description="Ig-like" evidence="2">
    <location>
        <begin position="15"/>
        <end position="123"/>
    </location>
</feature>
<keyword evidence="1" id="KW-0732">Signal</keyword>
<dbReference type="EMBL" id="JADBJN010000002">
    <property type="protein sequence ID" value="KAG5674469.1"/>
    <property type="molecule type" value="Genomic_DNA"/>
</dbReference>
<gene>
    <name evidence="3" type="ORF">PVAND_004438</name>
</gene>
<dbReference type="Pfam" id="PF13895">
    <property type="entry name" value="Ig_2"/>
    <property type="match status" value="1"/>
</dbReference>
<dbReference type="OrthoDB" id="6419989at2759"/>
<comment type="caution">
    <text evidence="3">The sequence shown here is derived from an EMBL/GenBank/DDBJ whole genome shotgun (WGS) entry which is preliminary data.</text>
</comment>
<proteinExistence type="predicted"/>
<dbReference type="InterPro" id="IPR007110">
    <property type="entry name" value="Ig-like_dom"/>
</dbReference>
<sequence length="324" mass="36411">MDIINILITFLLIIPAIHSLRDVRVKIPSAVRKSDTVVLNCYYDMEGDSLYSVKWYKGRREFYRYSPKENPAMKTFPIPGIHVLQSASNESQLTLTSVTAVTSGKYSCEVSADFPSFHTMIVSGDMEVVEVPLTSPAIHGIRSRYKLGDIVRGNCTSRLSRPAANLTWTINDIPANPPITKPHKPIKSNKNDLEASTLGLHFVVNSQHFINGRLKVKCIARIHDVYQQSNERFIEEERPRVTSLASSNHNHHNIGLSYNNYNPDDNDIDKDTYLDNIKGDASSLNAGSMQTCHSSLVVLTISTSLILFNYLFKFNYALTRLDSS</sequence>
<evidence type="ECO:0000256" key="1">
    <source>
        <dbReference type="SAM" id="SignalP"/>
    </source>
</evidence>
<name>A0A9J6BY49_POLVA</name>
<dbReference type="InterPro" id="IPR036179">
    <property type="entry name" value="Ig-like_dom_sf"/>
</dbReference>
<protein>
    <recommendedName>
        <fullName evidence="2">Ig-like domain-containing protein</fullName>
    </recommendedName>
</protein>
<reference evidence="3" key="1">
    <citation type="submission" date="2021-03" db="EMBL/GenBank/DDBJ databases">
        <title>Chromosome level genome of the anhydrobiotic midge Polypedilum vanderplanki.</title>
        <authorList>
            <person name="Yoshida Y."/>
            <person name="Kikawada T."/>
            <person name="Gusev O."/>
        </authorList>
    </citation>
    <scope>NUCLEOTIDE SEQUENCE</scope>
    <source>
        <strain evidence="3">NIAS01</strain>
        <tissue evidence="3">Whole body or cell culture</tissue>
    </source>
</reference>
<dbReference type="PANTHER" id="PTHR21261">
    <property type="entry name" value="BEAT PROTEIN"/>
    <property type="match status" value="1"/>
</dbReference>
<dbReference type="SUPFAM" id="SSF48726">
    <property type="entry name" value="Immunoglobulin"/>
    <property type="match status" value="1"/>
</dbReference>
<evidence type="ECO:0000313" key="4">
    <source>
        <dbReference type="Proteomes" id="UP001107558"/>
    </source>
</evidence>
<feature type="signal peptide" evidence="1">
    <location>
        <begin position="1"/>
        <end position="19"/>
    </location>
</feature>
<keyword evidence="4" id="KW-1185">Reference proteome</keyword>
<dbReference type="GO" id="GO:0008045">
    <property type="term" value="P:motor neuron axon guidance"/>
    <property type="evidence" value="ECO:0007669"/>
    <property type="project" value="TreeGrafter"/>
</dbReference>
<dbReference type="PANTHER" id="PTHR21261:SF8">
    <property type="entry name" value="BEATEN PATH IA, ISOFORM B-RELATED"/>
    <property type="match status" value="1"/>
</dbReference>
<dbReference type="Proteomes" id="UP001107558">
    <property type="component" value="Chromosome 2"/>
</dbReference>
<dbReference type="AlphaFoldDB" id="A0A9J6BY49"/>
<accession>A0A9J6BY49</accession>